<keyword evidence="6" id="KW-1185">Reference proteome</keyword>
<dbReference type="Pfam" id="PF00743">
    <property type="entry name" value="FMO-like"/>
    <property type="match status" value="1"/>
</dbReference>
<dbReference type="OrthoDB" id="66881at2759"/>
<dbReference type="PRINTS" id="PR00419">
    <property type="entry name" value="ADXRDTASE"/>
</dbReference>
<dbReference type="InParanoid" id="A0A0C3F1I9"/>
<accession>A0A0C3F1I9</accession>
<dbReference type="HOGENOM" id="CLU_006909_5_2_1"/>
<reference evidence="6" key="2">
    <citation type="submission" date="2015-01" db="EMBL/GenBank/DDBJ databases">
        <title>Evolutionary Origins and Diversification of the Mycorrhizal Mutualists.</title>
        <authorList>
            <consortium name="DOE Joint Genome Institute"/>
            <consortium name="Mycorrhizal Genomics Consortium"/>
            <person name="Kohler A."/>
            <person name="Kuo A."/>
            <person name="Nagy L.G."/>
            <person name="Floudas D."/>
            <person name="Copeland A."/>
            <person name="Barry K.W."/>
            <person name="Cichocki N."/>
            <person name="Veneault-Fourrey C."/>
            <person name="LaButti K."/>
            <person name="Lindquist E.A."/>
            <person name="Lipzen A."/>
            <person name="Lundell T."/>
            <person name="Morin E."/>
            <person name="Murat C."/>
            <person name="Riley R."/>
            <person name="Ohm R."/>
            <person name="Sun H."/>
            <person name="Tunlid A."/>
            <person name="Henrissat B."/>
            <person name="Grigoriev I.V."/>
            <person name="Hibbett D.S."/>
            <person name="Martin F."/>
        </authorList>
    </citation>
    <scope>NUCLEOTIDE SEQUENCE [LARGE SCALE GENOMIC DNA]</scope>
    <source>
        <strain evidence="6">F 1598</strain>
    </source>
</reference>
<evidence type="ECO:0000256" key="1">
    <source>
        <dbReference type="ARBA" id="ARBA00009183"/>
    </source>
</evidence>
<dbReference type="Proteomes" id="UP000054166">
    <property type="component" value="Unassembled WGS sequence"/>
</dbReference>
<evidence type="ECO:0000256" key="3">
    <source>
        <dbReference type="ARBA" id="ARBA00022827"/>
    </source>
</evidence>
<dbReference type="EMBL" id="KN833015">
    <property type="protein sequence ID" value="KIM78600.1"/>
    <property type="molecule type" value="Genomic_DNA"/>
</dbReference>
<dbReference type="STRING" id="765440.A0A0C3F1I9"/>
<dbReference type="InterPro" id="IPR050346">
    <property type="entry name" value="FMO-like"/>
</dbReference>
<dbReference type="PANTHER" id="PTHR23023">
    <property type="entry name" value="DIMETHYLANILINE MONOOXYGENASE"/>
    <property type="match status" value="1"/>
</dbReference>
<keyword evidence="4" id="KW-0560">Oxidoreductase</keyword>
<name>A0A0C3F1I9_PILCF</name>
<dbReference type="InterPro" id="IPR020946">
    <property type="entry name" value="Flavin_mOase-like"/>
</dbReference>
<dbReference type="InterPro" id="IPR036188">
    <property type="entry name" value="FAD/NAD-bd_sf"/>
</dbReference>
<evidence type="ECO:0000313" key="6">
    <source>
        <dbReference type="Proteomes" id="UP000054166"/>
    </source>
</evidence>
<proteinExistence type="inferred from homology"/>
<dbReference type="FunCoup" id="A0A0C3F1I9">
    <property type="interactions" value="26"/>
</dbReference>
<comment type="similarity">
    <text evidence="1">Belongs to the FMO family.</text>
</comment>
<organism evidence="5 6">
    <name type="scientific">Piloderma croceum (strain F 1598)</name>
    <dbReference type="NCBI Taxonomy" id="765440"/>
    <lineage>
        <taxon>Eukaryota</taxon>
        <taxon>Fungi</taxon>
        <taxon>Dikarya</taxon>
        <taxon>Basidiomycota</taxon>
        <taxon>Agaricomycotina</taxon>
        <taxon>Agaricomycetes</taxon>
        <taxon>Agaricomycetidae</taxon>
        <taxon>Atheliales</taxon>
        <taxon>Atheliaceae</taxon>
        <taxon>Piloderma</taxon>
    </lineage>
</organism>
<dbReference type="AlphaFoldDB" id="A0A0C3F1I9"/>
<protein>
    <recommendedName>
        <fullName evidence="7">FAD/NAD(P)-binding domain-containing protein</fullName>
    </recommendedName>
</protein>
<keyword evidence="3" id="KW-0274">FAD</keyword>
<gene>
    <name evidence="5" type="ORF">PILCRDRAFT_585261</name>
</gene>
<keyword evidence="2" id="KW-0285">Flavoprotein</keyword>
<evidence type="ECO:0008006" key="7">
    <source>
        <dbReference type="Google" id="ProtNLM"/>
    </source>
</evidence>
<evidence type="ECO:0000256" key="4">
    <source>
        <dbReference type="ARBA" id="ARBA00023002"/>
    </source>
</evidence>
<dbReference type="GO" id="GO:0004499">
    <property type="term" value="F:N,N-dimethylaniline monooxygenase activity"/>
    <property type="evidence" value="ECO:0007669"/>
    <property type="project" value="InterPro"/>
</dbReference>
<dbReference type="GO" id="GO:0050660">
    <property type="term" value="F:flavin adenine dinucleotide binding"/>
    <property type="evidence" value="ECO:0007669"/>
    <property type="project" value="InterPro"/>
</dbReference>
<reference evidence="5 6" key="1">
    <citation type="submission" date="2014-04" db="EMBL/GenBank/DDBJ databases">
        <authorList>
            <consortium name="DOE Joint Genome Institute"/>
            <person name="Kuo A."/>
            <person name="Tarkka M."/>
            <person name="Buscot F."/>
            <person name="Kohler A."/>
            <person name="Nagy L.G."/>
            <person name="Floudas D."/>
            <person name="Copeland A."/>
            <person name="Barry K.W."/>
            <person name="Cichocki N."/>
            <person name="Veneault-Fourrey C."/>
            <person name="LaButti K."/>
            <person name="Lindquist E.A."/>
            <person name="Lipzen A."/>
            <person name="Lundell T."/>
            <person name="Morin E."/>
            <person name="Murat C."/>
            <person name="Sun H."/>
            <person name="Tunlid A."/>
            <person name="Henrissat B."/>
            <person name="Grigoriev I.V."/>
            <person name="Hibbett D.S."/>
            <person name="Martin F."/>
            <person name="Nordberg H.P."/>
            <person name="Cantor M.N."/>
            <person name="Hua S.X."/>
        </authorList>
    </citation>
    <scope>NUCLEOTIDE SEQUENCE [LARGE SCALE GENOMIC DNA]</scope>
    <source>
        <strain evidence="5 6">F 1598</strain>
    </source>
</reference>
<dbReference type="Pfam" id="PF13450">
    <property type="entry name" value="NAD_binding_8"/>
    <property type="match status" value="1"/>
</dbReference>
<dbReference type="Gene3D" id="3.50.50.60">
    <property type="entry name" value="FAD/NAD(P)-binding domain"/>
    <property type="match status" value="2"/>
</dbReference>
<dbReference type="SUPFAM" id="SSF51905">
    <property type="entry name" value="FAD/NAD(P)-binding domain"/>
    <property type="match status" value="1"/>
</dbReference>
<dbReference type="GO" id="GO:0050661">
    <property type="term" value="F:NADP binding"/>
    <property type="evidence" value="ECO:0007669"/>
    <property type="project" value="InterPro"/>
</dbReference>
<sequence>MILCSGSQSMGTIWSQKAFERPIKDILDADSYNFKWPIRKVAIIGAGPSGMISYREFTQAGFEVQVFERDSVPGGNWHYTDETPVDAPIPNADAVVGDYVPSLPPDGVELPYSEEYLDDGSDNISYFDRRREHRGPKPIWKSLTSNVPSPYQQISELPWPAGTEWELMHYKMRNYLRSFASFHGINSNDDNFNISYHTRVEHVEKHVANDGQERGWILTLKKFVKTGPNSSKATWWAERFDAVVVATGRFNAPHVPPIPGLSEWAKRFPGQISHSRQYRRPEQYLNETILIVGAASSGGEISRDLNPVAKKIYQSIRPDNSAVPQSQLRNLLLRRLPRNTTVVPEIKRFHTIVYPSESLSKGRIELVNGTIITGIDRIFFATGFRYSFPFLPRYHNSSIAANETATGGALQPLVTDGTHIRSLHLDLFYIEEPTIAFINMNIGMQSETYAEYLSLALAKVWDNKAKLPSTDEMWRLHRARVDEYGGYGRRFQYLGAQGTDANVRYFMGWLNDAAVKYGGRQINGLPRGNEEILKFWAIARFSSDMFLEGKGLQNGSFDSIDDYFRTNNGNYPIGSDVSDEKRRELIFDSIFHDFW</sequence>
<evidence type="ECO:0000256" key="2">
    <source>
        <dbReference type="ARBA" id="ARBA00022630"/>
    </source>
</evidence>
<evidence type="ECO:0000313" key="5">
    <source>
        <dbReference type="EMBL" id="KIM78600.1"/>
    </source>
</evidence>